<organism evidence="2 3">
    <name type="scientific">Baekduia soli</name>
    <dbReference type="NCBI Taxonomy" id="496014"/>
    <lineage>
        <taxon>Bacteria</taxon>
        <taxon>Bacillati</taxon>
        <taxon>Actinomycetota</taxon>
        <taxon>Thermoleophilia</taxon>
        <taxon>Solirubrobacterales</taxon>
        <taxon>Baekduiaceae</taxon>
        <taxon>Baekduia</taxon>
    </lineage>
</organism>
<proteinExistence type="predicted"/>
<gene>
    <name evidence="2" type="ORF">FSW04_15505</name>
</gene>
<dbReference type="AlphaFoldDB" id="A0A5B8U763"/>
<name>A0A5B8U763_9ACTN</name>
<protein>
    <submittedName>
        <fullName evidence="2">Uncharacterized protein</fullName>
    </submittedName>
</protein>
<evidence type="ECO:0000256" key="1">
    <source>
        <dbReference type="SAM" id="MobiDB-lite"/>
    </source>
</evidence>
<sequence>MAALLGPARRLVVVGVARPGTPLDLVVSAAGAALHRRHRPTKGSGSTPRRSPSPPTHGAMRRLAGSVLPGVGHRRHVLWGYSLVWTRPPATAPVRPPA</sequence>
<dbReference type="OrthoDB" id="6064711at2"/>
<dbReference type="Proteomes" id="UP000321805">
    <property type="component" value="Chromosome"/>
</dbReference>
<keyword evidence="3" id="KW-1185">Reference proteome</keyword>
<evidence type="ECO:0000313" key="2">
    <source>
        <dbReference type="EMBL" id="QEC48840.1"/>
    </source>
</evidence>
<dbReference type="EMBL" id="CP042430">
    <property type="protein sequence ID" value="QEC48840.1"/>
    <property type="molecule type" value="Genomic_DNA"/>
</dbReference>
<accession>A0A5B8U763</accession>
<reference evidence="2 3" key="1">
    <citation type="journal article" date="2018" name="J. Microbiol.">
        <title>Baekduia soli gen. nov., sp. nov., a novel bacterium isolated from the soil of Baekdu Mountain and proposal of a novel family name, Baekduiaceae fam. nov.</title>
        <authorList>
            <person name="An D.S."/>
            <person name="Siddiqi M.Z."/>
            <person name="Kim K.H."/>
            <person name="Yu H.S."/>
            <person name="Im W.T."/>
        </authorList>
    </citation>
    <scope>NUCLEOTIDE SEQUENCE [LARGE SCALE GENOMIC DNA]</scope>
    <source>
        <strain evidence="2 3">BR7-21</strain>
    </source>
</reference>
<feature type="region of interest" description="Disordered" evidence="1">
    <location>
        <begin position="32"/>
        <end position="61"/>
    </location>
</feature>
<dbReference type="RefSeq" id="WP_146920822.1">
    <property type="nucleotide sequence ID" value="NZ_CP042430.1"/>
</dbReference>
<dbReference type="KEGG" id="bsol:FSW04_15505"/>
<evidence type="ECO:0000313" key="3">
    <source>
        <dbReference type="Proteomes" id="UP000321805"/>
    </source>
</evidence>